<feature type="compositionally biased region" description="Basic and acidic residues" evidence="1">
    <location>
        <begin position="118"/>
        <end position="130"/>
    </location>
</feature>
<evidence type="ECO:0000313" key="4">
    <source>
        <dbReference type="Proteomes" id="UP001153269"/>
    </source>
</evidence>
<protein>
    <submittedName>
        <fullName evidence="3">Uncharacterized protein</fullName>
    </submittedName>
</protein>
<feature type="signal peptide" evidence="2">
    <location>
        <begin position="1"/>
        <end position="19"/>
    </location>
</feature>
<evidence type="ECO:0000313" key="3">
    <source>
        <dbReference type="EMBL" id="CAB1416344.1"/>
    </source>
</evidence>
<proteinExistence type="predicted"/>
<dbReference type="Proteomes" id="UP001153269">
    <property type="component" value="Unassembled WGS sequence"/>
</dbReference>
<feature type="region of interest" description="Disordered" evidence="1">
    <location>
        <begin position="239"/>
        <end position="261"/>
    </location>
</feature>
<comment type="caution">
    <text evidence="3">The sequence shown here is derived from an EMBL/GenBank/DDBJ whole genome shotgun (WGS) entry which is preliminary data.</text>
</comment>
<keyword evidence="4" id="KW-1185">Reference proteome</keyword>
<name>A0A9N7Y9L6_PLEPL</name>
<dbReference type="EMBL" id="CADEAL010000202">
    <property type="protein sequence ID" value="CAB1416344.1"/>
    <property type="molecule type" value="Genomic_DNA"/>
</dbReference>
<feature type="chain" id="PRO_5040302231" evidence="2">
    <location>
        <begin position="20"/>
        <end position="354"/>
    </location>
</feature>
<feature type="region of interest" description="Disordered" evidence="1">
    <location>
        <begin position="297"/>
        <end position="319"/>
    </location>
</feature>
<organism evidence="3 4">
    <name type="scientific">Pleuronectes platessa</name>
    <name type="common">European plaice</name>
    <dbReference type="NCBI Taxonomy" id="8262"/>
    <lineage>
        <taxon>Eukaryota</taxon>
        <taxon>Metazoa</taxon>
        <taxon>Chordata</taxon>
        <taxon>Craniata</taxon>
        <taxon>Vertebrata</taxon>
        <taxon>Euteleostomi</taxon>
        <taxon>Actinopterygii</taxon>
        <taxon>Neopterygii</taxon>
        <taxon>Teleostei</taxon>
        <taxon>Neoteleostei</taxon>
        <taxon>Acanthomorphata</taxon>
        <taxon>Carangaria</taxon>
        <taxon>Pleuronectiformes</taxon>
        <taxon>Pleuronectoidei</taxon>
        <taxon>Pleuronectidae</taxon>
        <taxon>Pleuronectes</taxon>
    </lineage>
</organism>
<accession>A0A9N7Y9L6</accession>
<sequence>MGKGVVLLHCASSLTFSEAEVMVGAAWHLPIHCKSWHLCVRAHVCVHSGAVDRYDKLTSTCYHRECVAQCYLSELGLPGAPEHQLDQATGQPEIIETGNRAMRGHTEAEGGGGGAGTCDRRTGGRMKAGEKTSNQRNDASVCTAHTNWHHLPFVLWSSFSQRVEHWSVLEPLHVGSLSSWISLIECWQRSALAAGVSHTDGGLAHRLPSTLHTANTVVCACAGERVSSGVLKVSLEEHTPHTHSSVTTERQQCSQPGGSGWAGNKAGAVLAGANERRPGSPSSGWVGRRLRIRRAGFGTEGEEHHSTACAPGERQPLMSSPPTDLAPWATSMKNGWRAGGGGRGGSMEGETDWH</sequence>
<feature type="compositionally biased region" description="Polar residues" evidence="1">
    <location>
        <begin position="242"/>
        <end position="256"/>
    </location>
</feature>
<gene>
    <name evidence="3" type="ORF">PLEPLA_LOCUS4135</name>
</gene>
<dbReference type="AlphaFoldDB" id="A0A9N7Y9L6"/>
<keyword evidence="2" id="KW-0732">Signal</keyword>
<reference evidence="3" key="1">
    <citation type="submission" date="2020-03" db="EMBL/GenBank/DDBJ databases">
        <authorList>
            <person name="Weist P."/>
        </authorList>
    </citation>
    <scope>NUCLEOTIDE SEQUENCE</scope>
</reference>
<feature type="region of interest" description="Disordered" evidence="1">
    <location>
        <begin position="104"/>
        <end position="137"/>
    </location>
</feature>
<evidence type="ECO:0000256" key="2">
    <source>
        <dbReference type="SAM" id="SignalP"/>
    </source>
</evidence>
<evidence type="ECO:0000256" key="1">
    <source>
        <dbReference type="SAM" id="MobiDB-lite"/>
    </source>
</evidence>